<dbReference type="PANTHER" id="PTHR44858">
    <property type="entry name" value="TETRATRICOPEPTIDE REPEAT PROTEIN 6"/>
    <property type="match status" value="1"/>
</dbReference>
<evidence type="ECO:0000256" key="1">
    <source>
        <dbReference type="ARBA" id="ARBA00022737"/>
    </source>
</evidence>
<dbReference type="InterPro" id="IPR050498">
    <property type="entry name" value="Ycf3"/>
</dbReference>
<dbReference type="PROSITE" id="PS50005">
    <property type="entry name" value="TPR"/>
    <property type="match status" value="2"/>
</dbReference>
<dbReference type="InterPro" id="IPR011990">
    <property type="entry name" value="TPR-like_helical_dom_sf"/>
</dbReference>
<organism evidence="6 7">
    <name type="scientific">Streptomyces albipurpureus</name>
    <dbReference type="NCBI Taxonomy" id="2897419"/>
    <lineage>
        <taxon>Bacteria</taxon>
        <taxon>Bacillati</taxon>
        <taxon>Actinomycetota</taxon>
        <taxon>Actinomycetes</taxon>
        <taxon>Kitasatosporales</taxon>
        <taxon>Streptomycetaceae</taxon>
        <taxon>Streptomyces</taxon>
    </lineage>
</organism>
<reference evidence="6" key="1">
    <citation type="submission" date="2022-06" db="EMBL/GenBank/DDBJ databases">
        <title>Genome public.</title>
        <authorList>
            <person name="Sun Q."/>
        </authorList>
    </citation>
    <scope>NUCLEOTIDE SEQUENCE</scope>
    <source>
        <strain evidence="6">CWNU-1</strain>
    </source>
</reference>
<dbReference type="Pfam" id="PF13432">
    <property type="entry name" value="TPR_16"/>
    <property type="match status" value="2"/>
</dbReference>
<feature type="compositionally biased region" description="Polar residues" evidence="4">
    <location>
        <begin position="181"/>
        <end position="190"/>
    </location>
</feature>
<evidence type="ECO:0000256" key="2">
    <source>
        <dbReference type="ARBA" id="ARBA00022803"/>
    </source>
</evidence>
<dbReference type="SUPFAM" id="SSF48452">
    <property type="entry name" value="TPR-like"/>
    <property type="match status" value="1"/>
</dbReference>
<feature type="repeat" description="TPR" evidence="3">
    <location>
        <begin position="46"/>
        <end position="79"/>
    </location>
</feature>
<dbReference type="Gene3D" id="1.25.40.10">
    <property type="entry name" value="Tetratricopeptide repeat domain"/>
    <property type="match status" value="2"/>
</dbReference>
<evidence type="ECO:0000313" key="6">
    <source>
        <dbReference type="EMBL" id="MCM2389714.1"/>
    </source>
</evidence>
<feature type="signal peptide" evidence="5">
    <location>
        <begin position="1"/>
        <end position="22"/>
    </location>
</feature>
<gene>
    <name evidence="6" type="ORF">NBG84_15690</name>
</gene>
<dbReference type="Proteomes" id="UP001431429">
    <property type="component" value="Unassembled WGS sequence"/>
</dbReference>
<dbReference type="PANTHER" id="PTHR44858:SF1">
    <property type="entry name" value="UDP-N-ACETYLGLUCOSAMINE--PEPTIDE N-ACETYLGLUCOSAMINYLTRANSFERASE SPINDLY-RELATED"/>
    <property type="match status" value="1"/>
</dbReference>
<feature type="chain" id="PRO_5045287241" evidence="5">
    <location>
        <begin position="23"/>
        <end position="213"/>
    </location>
</feature>
<feature type="repeat" description="TPR" evidence="3">
    <location>
        <begin position="147"/>
        <end position="180"/>
    </location>
</feature>
<keyword evidence="1" id="KW-0677">Repeat</keyword>
<accession>A0ABT0UMQ1</accession>
<evidence type="ECO:0000256" key="3">
    <source>
        <dbReference type="PROSITE-ProRule" id="PRU00339"/>
    </source>
</evidence>
<feature type="region of interest" description="Disordered" evidence="4">
    <location>
        <begin position="181"/>
        <end position="213"/>
    </location>
</feature>
<keyword evidence="5" id="KW-0732">Signal</keyword>
<dbReference type="EMBL" id="JAMQAW010000011">
    <property type="protein sequence ID" value="MCM2389714.1"/>
    <property type="molecule type" value="Genomic_DNA"/>
</dbReference>
<dbReference type="RefSeq" id="WP_250920048.1">
    <property type="nucleotide sequence ID" value="NZ_JAMQAW010000011.1"/>
</dbReference>
<name>A0ABT0UMQ1_9ACTN</name>
<keyword evidence="2 3" id="KW-0802">TPR repeat</keyword>
<evidence type="ECO:0000256" key="4">
    <source>
        <dbReference type="SAM" id="MobiDB-lite"/>
    </source>
</evidence>
<sequence>MRRIWTGVGAALALAAGAVVWAVVTPSDPASNDTAFDNVNNDRLKTDALLESGLLLVRYQDIPNAKATFERVLTLDPKNKFAWYNLGVLAQNEGRRADARKAYDAALKTDSSYTSALFNKALLLKTSDPDEALRLLRRAVIVDPKASTAYFHIGETLAGKGQDKQAREAYRHAVELNASLRSQVPESFQESVDRSPAPNEDTEAAVNSETPDR</sequence>
<evidence type="ECO:0000256" key="5">
    <source>
        <dbReference type="SAM" id="SignalP"/>
    </source>
</evidence>
<dbReference type="InterPro" id="IPR019734">
    <property type="entry name" value="TPR_rpt"/>
</dbReference>
<proteinExistence type="predicted"/>
<evidence type="ECO:0000313" key="7">
    <source>
        <dbReference type="Proteomes" id="UP001431429"/>
    </source>
</evidence>
<dbReference type="SMART" id="SM00028">
    <property type="entry name" value="TPR"/>
    <property type="match status" value="4"/>
</dbReference>
<comment type="caution">
    <text evidence="6">The sequence shown here is derived from an EMBL/GenBank/DDBJ whole genome shotgun (WGS) entry which is preliminary data.</text>
</comment>
<keyword evidence="7" id="KW-1185">Reference proteome</keyword>
<protein>
    <submittedName>
        <fullName evidence="6">Tetratricopeptide repeat protein</fullName>
    </submittedName>
</protein>